<accession>A0A3P8E388</accession>
<feature type="transmembrane region" description="Helical" evidence="5">
    <location>
        <begin position="26"/>
        <end position="44"/>
    </location>
</feature>
<evidence type="ECO:0000313" key="7">
    <source>
        <dbReference type="EMBL" id="VDP02933.1"/>
    </source>
</evidence>
<dbReference type="EMBL" id="UZAH01028881">
    <property type="protein sequence ID" value="VDP02933.1"/>
    <property type="molecule type" value="Genomic_DNA"/>
</dbReference>
<keyword evidence="3" id="KW-0732">Signal</keyword>
<dbReference type="InterPro" id="IPR002477">
    <property type="entry name" value="Peptidoglycan-bd-like"/>
</dbReference>
<evidence type="ECO:0000313" key="8">
    <source>
        <dbReference type="Proteomes" id="UP000050761"/>
    </source>
</evidence>
<keyword evidence="4" id="KW-0378">Hydrolase</keyword>
<feature type="domain" description="Peptidoglycan binding-like" evidence="6">
    <location>
        <begin position="43"/>
        <end position="91"/>
    </location>
</feature>
<name>A0A183G2G6_HELPZ</name>
<reference evidence="7 8" key="1">
    <citation type="submission" date="2018-11" db="EMBL/GenBank/DDBJ databases">
        <authorList>
            <consortium name="Pathogen Informatics"/>
        </authorList>
    </citation>
    <scope>NUCLEOTIDE SEQUENCE [LARGE SCALE GENOMIC DNA]</scope>
</reference>
<gene>
    <name evidence="7" type="ORF">HPBE_LOCUS15487</name>
</gene>
<evidence type="ECO:0000259" key="6">
    <source>
        <dbReference type="Pfam" id="PF01471"/>
    </source>
</evidence>
<dbReference type="GO" id="GO:0005615">
    <property type="term" value="C:extracellular space"/>
    <property type="evidence" value="ECO:0007669"/>
    <property type="project" value="TreeGrafter"/>
</dbReference>
<keyword evidence="4" id="KW-0482">Metalloprotease</keyword>
<proteinExistence type="inferred from homology"/>
<evidence type="ECO:0000313" key="9">
    <source>
        <dbReference type="WBParaSite" id="HPBE_0001548801-mRNA-1"/>
    </source>
</evidence>
<keyword evidence="4" id="KW-0645">Protease</keyword>
<keyword evidence="5" id="KW-1133">Transmembrane helix</keyword>
<dbReference type="AlphaFoldDB" id="A0A183G2G6"/>
<dbReference type="SUPFAM" id="SSF47090">
    <property type="entry name" value="PGBD-like"/>
    <property type="match status" value="1"/>
</dbReference>
<dbReference type="Gene3D" id="1.10.101.10">
    <property type="entry name" value="PGBD-like superfamily/PGBD"/>
    <property type="match status" value="1"/>
</dbReference>
<dbReference type="GO" id="GO:0030198">
    <property type="term" value="P:extracellular matrix organization"/>
    <property type="evidence" value="ECO:0007669"/>
    <property type="project" value="TreeGrafter"/>
</dbReference>
<keyword evidence="5" id="KW-0472">Membrane</keyword>
<dbReference type="InterPro" id="IPR036366">
    <property type="entry name" value="PGBDSf"/>
</dbReference>
<evidence type="ECO:0000256" key="2">
    <source>
        <dbReference type="ARBA" id="ARBA00010370"/>
    </source>
</evidence>
<sequence length="113" mass="12523">MASLTRLEFLVNFENPYSFGLTTWRAGNILLFLYTTVIFQISYLRQFGYLSASGAESQLTAEAISSALKRFQRMFGLPETGVLDDETAALMAKPRCGVKDEPPTTSAWDGLSL</sequence>
<dbReference type="InterPro" id="IPR036365">
    <property type="entry name" value="PGBD-like_sf"/>
</dbReference>
<dbReference type="WBParaSite" id="HPBE_0001548801-mRNA-1">
    <property type="protein sequence ID" value="HPBE_0001548801-mRNA-1"/>
    <property type="gene ID" value="HPBE_0001548801"/>
</dbReference>
<dbReference type="Proteomes" id="UP000050761">
    <property type="component" value="Unassembled WGS sequence"/>
</dbReference>
<dbReference type="OrthoDB" id="5837068at2759"/>
<dbReference type="GO" id="GO:0030574">
    <property type="term" value="P:collagen catabolic process"/>
    <property type="evidence" value="ECO:0007669"/>
    <property type="project" value="TreeGrafter"/>
</dbReference>
<accession>A0A183G2G6</accession>
<organism evidence="8 9">
    <name type="scientific">Heligmosomoides polygyrus</name>
    <name type="common">Parasitic roundworm</name>
    <dbReference type="NCBI Taxonomy" id="6339"/>
    <lineage>
        <taxon>Eukaryota</taxon>
        <taxon>Metazoa</taxon>
        <taxon>Ecdysozoa</taxon>
        <taxon>Nematoda</taxon>
        <taxon>Chromadorea</taxon>
        <taxon>Rhabditida</taxon>
        <taxon>Rhabditina</taxon>
        <taxon>Rhabditomorpha</taxon>
        <taxon>Strongyloidea</taxon>
        <taxon>Heligmosomidae</taxon>
        <taxon>Heligmosomoides</taxon>
    </lineage>
</organism>
<dbReference type="PANTHER" id="PTHR10201:SF291">
    <property type="entry name" value="MATRIX METALLOPROTEINASE 1, ISOFORM C-RELATED"/>
    <property type="match status" value="1"/>
</dbReference>
<comment type="similarity">
    <text evidence="2">Belongs to the peptidase M10A family.</text>
</comment>
<protein>
    <submittedName>
        <fullName evidence="9">PG_binding_1 domain-containing protein</fullName>
    </submittedName>
</protein>
<reference evidence="9" key="2">
    <citation type="submission" date="2019-09" db="UniProtKB">
        <authorList>
            <consortium name="WormBaseParasite"/>
        </authorList>
    </citation>
    <scope>IDENTIFICATION</scope>
</reference>
<dbReference type="GO" id="GO:0004222">
    <property type="term" value="F:metalloendopeptidase activity"/>
    <property type="evidence" value="ECO:0007669"/>
    <property type="project" value="TreeGrafter"/>
</dbReference>
<dbReference type="PANTHER" id="PTHR10201">
    <property type="entry name" value="MATRIX METALLOPROTEINASE"/>
    <property type="match status" value="1"/>
</dbReference>
<evidence type="ECO:0000256" key="3">
    <source>
        <dbReference type="ARBA" id="ARBA00022729"/>
    </source>
</evidence>
<evidence type="ECO:0000256" key="5">
    <source>
        <dbReference type="SAM" id="Phobius"/>
    </source>
</evidence>
<keyword evidence="5" id="KW-0812">Transmembrane</keyword>
<dbReference type="Pfam" id="PF01471">
    <property type="entry name" value="PG_binding_1"/>
    <property type="match status" value="1"/>
</dbReference>
<evidence type="ECO:0000256" key="1">
    <source>
        <dbReference type="ARBA" id="ARBA00001947"/>
    </source>
</evidence>
<evidence type="ECO:0000256" key="4">
    <source>
        <dbReference type="ARBA" id="ARBA00023049"/>
    </source>
</evidence>
<comment type="cofactor">
    <cofactor evidence="1">
        <name>Zn(2+)</name>
        <dbReference type="ChEBI" id="CHEBI:29105"/>
    </cofactor>
</comment>
<keyword evidence="8" id="KW-1185">Reference proteome</keyword>